<feature type="domain" description="Thioredoxin" evidence="1">
    <location>
        <begin position="49"/>
        <end position="131"/>
    </location>
</feature>
<evidence type="ECO:0000259" key="1">
    <source>
        <dbReference type="Pfam" id="PF00085"/>
    </source>
</evidence>
<dbReference type="Pfam" id="PF00085">
    <property type="entry name" value="Thioredoxin"/>
    <property type="match status" value="1"/>
</dbReference>
<dbReference type="EMBL" id="CAEZWQ010000085">
    <property type="protein sequence ID" value="CAB4665090.1"/>
    <property type="molecule type" value="Genomic_DNA"/>
</dbReference>
<organism evidence="2">
    <name type="scientific">freshwater metagenome</name>
    <dbReference type="NCBI Taxonomy" id="449393"/>
    <lineage>
        <taxon>unclassified sequences</taxon>
        <taxon>metagenomes</taxon>
        <taxon>ecological metagenomes</taxon>
    </lineage>
</organism>
<protein>
    <submittedName>
        <fullName evidence="2">Unannotated protein</fullName>
    </submittedName>
</protein>
<reference evidence="2" key="1">
    <citation type="submission" date="2020-05" db="EMBL/GenBank/DDBJ databases">
        <authorList>
            <person name="Chiriac C."/>
            <person name="Salcher M."/>
            <person name="Ghai R."/>
            <person name="Kavagutti S V."/>
        </authorList>
    </citation>
    <scope>NUCLEOTIDE SEQUENCE</scope>
</reference>
<dbReference type="SUPFAM" id="SSF52833">
    <property type="entry name" value="Thioredoxin-like"/>
    <property type="match status" value="1"/>
</dbReference>
<dbReference type="AlphaFoldDB" id="A0A6J6LT58"/>
<dbReference type="InterPro" id="IPR013766">
    <property type="entry name" value="Thioredoxin_domain"/>
</dbReference>
<gene>
    <name evidence="2" type="ORF">UFOPK2275_00776</name>
</gene>
<evidence type="ECO:0000313" key="2">
    <source>
        <dbReference type="EMBL" id="CAB4665090.1"/>
    </source>
</evidence>
<name>A0A6J6LT58_9ZZZZ</name>
<proteinExistence type="predicted"/>
<accession>A0A6J6LT58</accession>
<dbReference type="InterPro" id="IPR036249">
    <property type="entry name" value="Thioredoxin-like_sf"/>
</dbReference>
<dbReference type="CDD" id="cd02947">
    <property type="entry name" value="TRX_family"/>
    <property type="match status" value="1"/>
</dbReference>
<sequence>MKSLLPLLVVIALASAYGFWYQRSRGTVKAKSGESLITEAMIGGALGSRATLVQFSSAFCTPCRATRVLLENIVSGIDDVNYVEVDAEASLDLVRSLNILSTPTTLILNSRGMEVGRAIGAPKREQVMAALAAIRK</sequence>
<dbReference type="Gene3D" id="3.40.30.10">
    <property type="entry name" value="Glutaredoxin"/>
    <property type="match status" value="1"/>
</dbReference>